<dbReference type="EMBL" id="JBHRYF010000008">
    <property type="protein sequence ID" value="MFC3660456.1"/>
    <property type="molecule type" value="Genomic_DNA"/>
</dbReference>
<dbReference type="InterPro" id="IPR036770">
    <property type="entry name" value="Ankyrin_rpt-contain_sf"/>
</dbReference>
<organism evidence="5 6">
    <name type="scientific">Luteimonas notoginsengisoli</name>
    <dbReference type="NCBI Taxonomy" id="1578200"/>
    <lineage>
        <taxon>Bacteria</taxon>
        <taxon>Pseudomonadati</taxon>
        <taxon>Pseudomonadota</taxon>
        <taxon>Gammaproteobacteria</taxon>
        <taxon>Lysobacterales</taxon>
        <taxon>Lysobacteraceae</taxon>
        <taxon>Luteimonas</taxon>
    </lineage>
</organism>
<feature type="chain" id="PRO_5045848815" evidence="4">
    <location>
        <begin position="43"/>
        <end position="267"/>
    </location>
</feature>
<dbReference type="PANTHER" id="PTHR24201">
    <property type="entry name" value="ANK_REP_REGION DOMAIN-CONTAINING PROTEIN"/>
    <property type="match status" value="1"/>
</dbReference>
<dbReference type="RefSeq" id="WP_386709920.1">
    <property type="nucleotide sequence ID" value="NZ_JBHRYF010000008.1"/>
</dbReference>
<dbReference type="Pfam" id="PF00023">
    <property type="entry name" value="Ank"/>
    <property type="match status" value="1"/>
</dbReference>
<keyword evidence="2 3" id="KW-0040">ANK repeat</keyword>
<evidence type="ECO:0000313" key="5">
    <source>
        <dbReference type="EMBL" id="MFC3660456.1"/>
    </source>
</evidence>
<dbReference type="Proteomes" id="UP001595724">
    <property type="component" value="Unassembled WGS sequence"/>
</dbReference>
<evidence type="ECO:0000313" key="6">
    <source>
        <dbReference type="Proteomes" id="UP001595724"/>
    </source>
</evidence>
<dbReference type="InterPro" id="IPR002110">
    <property type="entry name" value="Ankyrin_rpt"/>
</dbReference>
<evidence type="ECO:0000256" key="2">
    <source>
        <dbReference type="ARBA" id="ARBA00023043"/>
    </source>
</evidence>
<dbReference type="PROSITE" id="PS50297">
    <property type="entry name" value="ANK_REP_REGION"/>
    <property type="match status" value="2"/>
</dbReference>
<reference evidence="6" key="1">
    <citation type="journal article" date="2019" name="Int. J. Syst. Evol. Microbiol.">
        <title>The Global Catalogue of Microorganisms (GCM) 10K type strain sequencing project: providing services to taxonomists for standard genome sequencing and annotation.</title>
        <authorList>
            <consortium name="The Broad Institute Genomics Platform"/>
            <consortium name="The Broad Institute Genome Sequencing Center for Infectious Disease"/>
            <person name="Wu L."/>
            <person name="Ma J."/>
        </authorList>
    </citation>
    <scope>NUCLEOTIDE SEQUENCE [LARGE SCALE GENOMIC DNA]</scope>
    <source>
        <strain evidence="6">KCTC 42211</strain>
    </source>
</reference>
<dbReference type="PROSITE" id="PS50088">
    <property type="entry name" value="ANK_REPEAT"/>
    <property type="match status" value="2"/>
</dbReference>
<feature type="repeat" description="ANK" evidence="3">
    <location>
        <begin position="123"/>
        <end position="155"/>
    </location>
</feature>
<proteinExistence type="predicted"/>
<keyword evidence="4" id="KW-0732">Signal</keyword>
<feature type="signal peptide" evidence="4">
    <location>
        <begin position="1"/>
        <end position="42"/>
    </location>
</feature>
<comment type="caution">
    <text evidence="5">The sequence shown here is derived from an EMBL/GenBank/DDBJ whole genome shotgun (WGS) entry which is preliminary data.</text>
</comment>
<keyword evidence="6" id="KW-1185">Reference proteome</keyword>
<dbReference type="Pfam" id="PF12796">
    <property type="entry name" value="Ank_2"/>
    <property type="match status" value="1"/>
</dbReference>
<evidence type="ECO:0000256" key="1">
    <source>
        <dbReference type="ARBA" id="ARBA00022737"/>
    </source>
</evidence>
<dbReference type="SUPFAM" id="SSF48403">
    <property type="entry name" value="Ankyrin repeat"/>
    <property type="match status" value="1"/>
</dbReference>
<gene>
    <name evidence="5" type="ORF">ACFOM9_10300</name>
</gene>
<name>A0ABV7UTY7_9GAMM</name>
<keyword evidence="1" id="KW-0677">Repeat</keyword>
<dbReference type="InterPro" id="IPR050776">
    <property type="entry name" value="Ank_Repeat/CDKN_Inhibitor"/>
</dbReference>
<protein>
    <submittedName>
        <fullName evidence="5">Ankyrin repeat domain-containing protein</fullName>
    </submittedName>
</protein>
<feature type="repeat" description="ANK" evidence="3">
    <location>
        <begin position="190"/>
        <end position="222"/>
    </location>
</feature>
<evidence type="ECO:0000256" key="3">
    <source>
        <dbReference type="PROSITE-ProRule" id="PRU00023"/>
    </source>
</evidence>
<accession>A0ABV7UTY7</accession>
<sequence length="267" mass="28432">MPAIRPDGLRTDLLIFSPPSPLRRAAALLLASLMLASTTGCAGEGNDLNHGKTFANPTHAQLAAAVRDGDDRLARELVAAGANPDAVDDKGVPLLQWAMLQQDRGAYRLLLELRADPTRGNADGQTALHLAAMGKDAFWLDDLLERGVSPDVPNTVTGAPPLFDALRARLPDNVHRLLEAGARLDTHDRSGTTPLHQAALVNDPASALEFLEAGADPRATDRSGATFQDYLYDGDPAVLNASTRKALAGIDAWLRAHSVPVKDPARR</sequence>
<dbReference type="SMART" id="SM00248">
    <property type="entry name" value="ANK"/>
    <property type="match status" value="5"/>
</dbReference>
<dbReference type="Gene3D" id="1.25.40.20">
    <property type="entry name" value="Ankyrin repeat-containing domain"/>
    <property type="match status" value="2"/>
</dbReference>
<evidence type="ECO:0000256" key="4">
    <source>
        <dbReference type="SAM" id="SignalP"/>
    </source>
</evidence>